<dbReference type="GO" id="GO:0009435">
    <property type="term" value="P:NAD+ biosynthetic process"/>
    <property type="evidence" value="ECO:0007669"/>
    <property type="project" value="InterPro"/>
</dbReference>
<evidence type="ECO:0000313" key="2">
    <source>
        <dbReference type="Proteomes" id="UP000318138"/>
    </source>
</evidence>
<dbReference type="PRINTS" id="PR00411">
    <property type="entry name" value="PNDRDTASEI"/>
</dbReference>
<protein>
    <submittedName>
        <fullName evidence="1">FAD-dependent oxidoreductase</fullName>
    </submittedName>
</protein>
<dbReference type="RefSeq" id="WP_176010816.1">
    <property type="nucleotide sequence ID" value="NZ_CP041372.2"/>
</dbReference>
<accession>A0A859FIF6</accession>
<proteinExistence type="predicted"/>
<dbReference type="InterPro" id="IPR005288">
    <property type="entry name" value="NadB"/>
</dbReference>
<dbReference type="KEGG" id="psua:FLK61_40305"/>
<dbReference type="PANTHER" id="PTHR42716">
    <property type="entry name" value="L-ASPARTATE OXIDASE"/>
    <property type="match status" value="1"/>
</dbReference>
<reference evidence="2" key="1">
    <citation type="submission" date="2019-07" db="EMBL/GenBank/DDBJ databases">
        <title>Bacillus alkalisoli sp. nov. isolated from saline soil.</title>
        <authorList>
            <person name="Sun J.-Q."/>
            <person name="Xu L."/>
        </authorList>
    </citation>
    <scope>NUCLEOTIDE SEQUENCE [LARGE SCALE GENOMIC DNA]</scope>
    <source>
        <strain evidence="2">M4U3P1</strain>
    </source>
</reference>
<name>A0A859FIF6_9BACI</name>
<dbReference type="AlphaFoldDB" id="A0A859FIF6"/>
<dbReference type="SUPFAM" id="SSF51905">
    <property type="entry name" value="FAD/NAD(P)-binding domain"/>
    <property type="match status" value="1"/>
</dbReference>
<evidence type="ECO:0000313" key="1">
    <source>
        <dbReference type="EMBL" id="QKS72849.1"/>
    </source>
</evidence>
<dbReference type="Proteomes" id="UP000318138">
    <property type="component" value="Chromosome"/>
</dbReference>
<dbReference type="EMBL" id="CP041372">
    <property type="protein sequence ID" value="QKS72849.1"/>
    <property type="molecule type" value="Genomic_DNA"/>
</dbReference>
<dbReference type="Gene3D" id="3.50.50.60">
    <property type="entry name" value="FAD/NAD(P)-binding domain"/>
    <property type="match status" value="1"/>
</dbReference>
<dbReference type="GO" id="GO:0008734">
    <property type="term" value="F:L-aspartate oxidase activity"/>
    <property type="evidence" value="ECO:0007669"/>
    <property type="project" value="InterPro"/>
</dbReference>
<dbReference type="PANTHER" id="PTHR42716:SF1">
    <property type="entry name" value="SLL0471 PROTEIN"/>
    <property type="match status" value="1"/>
</dbReference>
<organism evidence="1 2">
    <name type="scientific">Paenalkalicoccus suaedae</name>
    <dbReference type="NCBI Taxonomy" id="2592382"/>
    <lineage>
        <taxon>Bacteria</taxon>
        <taxon>Bacillati</taxon>
        <taxon>Bacillota</taxon>
        <taxon>Bacilli</taxon>
        <taxon>Bacillales</taxon>
        <taxon>Bacillaceae</taxon>
        <taxon>Paenalkalicoccus</taxon>
    </lineage>
</organism>
<sequence length="514" mass="57719">MKVDIAVIGGGIGGTMAALSAAKSGKRVLLTEESDWIGGQLTSQGVPPDEHAFIETEGATQSYLAFRQAVRDHYHRFYPLKEENPLLNPGNGWVSRLAHEPKVAHTILTSMLAPYVTQGLLTIWTKTVPLSAHMEGRRIDAVTVRRLSEEVVVEAKLFIDATELGDLLPLTNTAYTTGAEARSDTLEKDASEVARPNDVQPITHIVALEWREGESHRIEKPAMYEFFASYQPDFFPHRLISEYIPDAATGEPKRLPLFGEDHELPLWSYRRVIDASLYNGFTRDVSLLNWPQNDYFMGTILDVSEEEKERRLEEARQLSLSLVYWLQTEAPRGKTKGYPELALSEALGTKDGLAMYPYIREARRIHAKYRITARDLAVKEREAEGAAVSYWDSVGVGSYHIDLHPTTETNRLFYARSYPFELPLGALIPQETENLLPACKNIGTTQLSNGCYRVHPVEWNIGEVAGAFAARVVERGGTVQEAYADRKFVSDFQEQLDSSGVQRKWSESLIPKYS</sequence>
<dbReference type="InterPro" id="IPR036188">
    <property type="entry name" value="FAD/NAD-bd_sf"/>
</dbReference>
<gene>
    <name evidence="1" type="ORF">FLK61_40305</name>
</gene>
<dbReference type="Pfam" id="PF12831">
    <property type="entry name" value="FAD_oxidored"/>
    <property type="match status" value="1"/>
</dbReference>
<keyword evidence="2" id="KW-1185">Reference proteome</keyword>